<dbReference type="GO" id="GO:0005886">
    <property type="term" value="C:plasma membrane"/>
    <property type="evidence" value="ECO:0007669"/>
    <property type="project" value="TreeGrafter"/>
</dbReference>
<dbReference type="Pfam" id="PF17838">
    <property type="entry name" value="PH_16"/>
    <property type="match status" value="1"/>
</dbReference>
<dbReference type="STRING" id="52670.A0A2I4B556"/>
<keyword evidence="8" id="KW-0175">Coiled coil</keyword>
<evidence type="ECO:0000256" key="1">
    <source>
        <dbReference type="ARBA" id="ARBA00004496"/>
    </source>
</evidence>
<dbReference type="GO" id="GO:0005085">
    <property type="term" value="F:guanyl-nucleotide exchange factor activity"/>
    <property type="evidence" value="ECO:0007669"/>
    <property type="project" value="UniProtKB-KW"/>
</dbReference>
<feature type="domain" description="DH" evidence="10">
    <location>
        <begin position="85"/>
        <end position="282"/>
    </location>
</feature>
<feature type="compositionally biased region" description="Basic and acidic residues" evidence="9">
    <location>
        <begin position="712"/>
        <end position="721"/>
    </location>
</feature>
<name>A0A2I4B556_AUSLI</name>
<dbReference type="SUPFAM" id="SSF48065">
    <property type="entry name" value="DBL homology domain (DH-domain)"/>
    <property type="match status" value="1"/>
</dbReference>
<dbReference type="FunFam" id="1.20.900.10:FF:000004">
    <property type="entry name" value="Rho guanine nucleotide exchange factor 2"/>
    <property type="match status" value="1"/>
</dbReference>
<proteinExistence type="predicted"/>
<dbReference type="Gene3D" id="1.20.900.10">
    <property type="entry name" value="Dbl homology (DH) domain"/>
    <property type="match status" value="1"/>
</dbReference>
<dbReference type="InterPro" id="IPR035899">
    <property type="entry name" value="DBL_dom_sf"/>
</dbReference>
<dbReference type="KEGG" id="alim:106516857"/>
<dbReference type="GO" id="GO:0035023">
    <property type="term" value="P:regulation of Rho protein signal transduction"/>
    <property type="evidence" value="ECO:0007669"/>
    <property type="project" value="TreeGrafter"/>
</dbReference>
<dbReference type="InterPro" id="IPR001849">
    <property type="entry name" value="PH_domain"/>
</dbReference>
<reference evidence="12" key="1">
    <citation type="submission" date="2025-08" db="UniProtKB">
        <authorList>
            <consortium name="RefSeq"/>
        </authorList>
    </citation>
    <scope>IDENTIFICATION</scope>
</reference>
<evidence type="ECO:0000313" key="11">
    <source>
        <dbReference type="Proteomes" id="UP000192220"/>
    </source>
</evidence>
<dbReference type="OrthoDB" id="28045at2759"/>
<feature type="region of interest" description="Disordered" evidence="9">
    <location>
        <begin position="785"/>
        <end position="824"/>
    </location>
</feature>
<sequence>MSSSLALSHNIPTRSGAAQMDEPEGRRLKASEDSGSQAEPDVPKVSDYQQLQNDLKSDAQNLEAESWSLAVDQNYLISLNKEAIERQDAIYELIQTEMHHVRTLKTLVHIYMYELKQSLLIDEAGMDRLFPGVEVLLGLHQIFLNCLKMRQKESMEEGSSKNYYIQQLGDILIAQFSGSLGEQMMGAYSYFCSHHTEAVSFYKDQIQTKKKLQALIKKIDQASLVRRLGIPECFLLVTQRITKYPFLVERIIKNTEANMDEYRSLVKGLELIRETISQVNIQVREYEKVYRLREISHRLEPKTQAHMKDGRVFRREDLIQGNRSLLYEGTLTWKSSGKLKEVVAVLLSDVLVLLQEKDQKLVFASMDYKSPVISLQRVIVREVAHEDTGLYLICACTRGQAEMYEIYTGSREERQALMTLIREAVENYEEKEQYNKLITGLQRYQDMLQQRDELIKHYLAEKQQIFDALYKEVIGQEAPHKGLLLRGETADLQQGEALLAGAIEDVEILQNLFFMRIKGPNHHTENEMQAVGIRRTQTFAGIDSNTNVKYGDAADTPDRSVGFSSYSRQTSCENLLKRLSISEGLEQSVREADADDETGVHLLPHCSSISSHFPDKAVCDRVLKLSKKLHSLEAVIVQQDSMIELQKAFHAKSKLPTRSYSNVLLEQEKQRALKKQKEETADLQKQWAQHRDEQQRWEKERKTLEAALKQREEECRRREEKLDEENSELTRQWESYQEDLKSLRETVQKVEKDKERLKKEKEKLKSRNYDDPTWSYSTLRGSVVNGAGTLPAPPNTRAPGRVLSDSTDIPPRVPPRRESISPRPISQNRPVVRVSTALHTQRPAAVQQIPRELATTSRRREKSMKGKRAHKRAHSAANIDVSQVVPIRVAGKEGGSLKTMRNNSPQRSLNPDTFRPPAPAPNVKPSPFNTNRRDGSEEPPPLPPPFPKDIKKNEDKLVIV</sequence>
<feature type="region of interest" description="Disordered" evidence="9">
    <location>
        <begin position="840"/>
        <end position="880"/>
    </location>
</feature>
<dbReference type="GO" id="GO:0005737">
    <property type="term" value="C:cytoplasm"/>
    <property type="evidence" value="ECO:0007669"/>
    <property type="project" value="UniProtKB-SubCell"/>
</dbReference>
<dbReference type="InterPro" id="IPR011993">
    <property type="entry name" value="PH-like_dom_sf"/>
</dbReference>
<protein>
    <submittedName>
        <fullName evidence="12">Rho guanine nucleotide exchange factor 18a</fullName>
    </submittedName>
</protein>
<keyword evidence="6" id="KW-0863">Zinc-finger</keyword>
<evidence type="ECO:0000256" key="7">
    <source>
        <dbReference type="ARBA" id="ARBA00022833"/>
    </source>
</evidence>
<keyword evidence="5" id="KW-0479">Metal-binding</keyword>
<keyword evidence="4" id="KW-0344">Guanine-nucleotide releasing factor</keyword>
<feature type="region of interest" description="Disordered" evidence="9">
    <location>
        <begin position="1"/>
        <end position="45"/>
    </location>
</feature>
<evidence type="ECO:0000256" key="2">
    <source>
        <dbReference type="ARBA" id="ARBA00022490"/>
    </source>
</evidence>
<feature type="region of interest" description="Disordered" evidence="9">
    <location>
        <begin position="712"/>
        <end position="731"/>
    </location>
</feature>
<evidence type="ECO:0000256" key="4">
    <source>
        <dbReference type="ARBA" id="ARBA00022658"/>
    </source>
</evidence>
<accession>A0A2I4B556</accession>
<dbReference type="CTD" id="407987"/>
<feature type="compositionally biased region" description="Pro residues" evidence="9">
    <location>
        <begin position="938"/>
        <end position="947"/>
    </location>
</feature>
<dbReference type="Proteomes" id="UP000192220">
    <property type="component" value="Unplaced"/>
</dbReference>
<dbReference type="AlphaFoldDB" id="A0A2I4B556"/>
<evidence type="ECO:0000259" key="10">
    <source>
        <dbReference type="PROSITE" id="PS50010"/>
    </source>
</evidence>
<dbReference type="InterPro" id="IPR041020">
    <property type="entry name" value="PH_16"/>
</dbReference>
<dbReference type="InterPro" id="IPR000219">
    <property type="entry name" value="DH_dom"/>
</dbReference>
<dbReference type="InterPro" id="IPR051632">
    <property type="entry name" value="Rho_GEF"/>
</dbReference>
<dbReference type="SMART" id="SM00233">
    <property type="entry name" value="PH"/>
    <property type="match status" value="1"/>
</dbReference>
<feature type="compositionally biased region" description="Basic and acidic residues" evidence="9">
    <location>
        <begin position="948"/>
        <end position="960"/>
    </location>
</feature>
<organism evidence="11 12">
    <name type="scientific">Austrofundulus limnaeus</name>
    <name type="common">Annual killifish</name>
    <dbReference type="NCBI Taxonomy" id="52670"/>
    <lineage>
        <taxon>Eukaryota</taxon>
        <taxon>Metazoa</taxon>
        <taxon>Chordata</taxon>
        <taxon>Craniata</taxon>
        <taxon>Vertebrata</taxon>
        <taxon>Euteleostomi</taxon>
        <taxon>Actinopterygii</taxon>
        <taxon>Neopterygii</taxon>
        <taxon>Teleostei</taxon>
        <taxon>Neoteleostei</taxon>
        <taxon>Acanthomorphata</taxon>
        <taxon>Ovalentaria</taxon>
        <taxon>Atherinomorphae</taxon>
        <taxon>Cyprinodontiformes</taxon>
        <taxon>Rivulidae</taxon>
        <taxon>Austrofundulus</taxon>
    </lineage>
</organism>
<dbReference type="PANTHER" id="PTHR13944:SF23">
    <property type="entry name" value="RHO GUANINE NUCLEOTIDE EXCHANGE FACTOR 18"/>
    <property type="match status" value="1"/>
</dbReference>
<dbReference type="Gene3D" id="2.30.29.30">
    <property type="entry name" value="Pleckstrin-homology domain (PH domain)/Phosphotyrosine-binding domain (PTB)"/>
    <property type="match status" value="1"/>
</dbReference>
<keyword evidence="11" id="KW-1185">Reference proteome</keyword>
<dbReference type="PROSITE" id="PS50010">
    <property type="entry name" value="DH_2"/>
    <property type="match status" value="1"/>
</dbReference>
<evidence type="ECO:0000256" key="5">
    <source>
        <dbReference type="ARBA" id="ARBA00022723"/>
    </source>
</evidence>
<dbReference type="GO" id="GO:0008270">
    <property type="term" value="F:zinc ion binding"/>
    <property type="evidence" value="ECO:0007669"/>
    <property type="project" value="UniProtKB-KW"/>
</dbReference>
<feature type="compositionally biased region" description="Polar residues" evidence="9">
    <location>
        <begin position="899"/>
        <end position="911"/>
    </location>
</feature>
<dbReference type="InParanoid" id="A0A2I4B556"/>
<gene>
    <name evidence="12" type="primary">arhgef18a</name>
</gene>
<dbReference type="RefSeq" id="XP_013862870.1">
    <property type="nucleotide sequence ID" value="XM_014007416.1"/>
</dbReference>
<feature type="region of interest" description="Disordered" evidence="9">
    <location>
        <begin position="892"/>
        <end position="960"/>
    </location>
</feature>
<evidence type="ECO:0000256" key="9">
    <source>
        <dbReference type="SAM" id="MobiDB-lite"/>
    </source>
</evidence>
<keyword evidence="2" id="KW-0963">Cytoplasm</keyword>
<dbReference type="Pfam" id="PF00621">
    <property type="entry name" value="RhoGEF"/>
    <property type="match status" value="1"/>
</dbReference>
<keyword evidence="7" id="KW-0862">Zinc</keyword>
<feature type="compositionally biased region" description="Polar residues" evidence="9">
    <location>
        <begin position="1"/>
        <end position="13"/>
    </location>
</feature>
<evidence type="ECO:0000256" key="3">
    <source>
        <dbReference type="ARBA" id="ARBA00022553"/>
    </source>
</evidence>
<dbReference type="CDD" id="cd00160">
    <property type="entry name" value="RhoGEF"/>
    <property type="match status" value="1"/>
</dbReference>
<evidence type="ECO:0000256" key="6">
    <source>
        <dbReference type="ARBA" id="ARBA00022771"/>
    </source>
</evidence>
<feature type="compositionally biased region" description="Pro residues" evidence="9">
    <location>
        <begin position="914"/>
        <end position="924"/>
    </location>
</feature>
<feature type="compositionally biased region" description="Basic residues" evidence="9">
    <location>
        <begin position="857"/>
        <end position="874"/>
    </location>
</feature>
<feature type="compositionally biased region" description="Basic and acidic residues" evidence="9">
    <location>
        <begin position="23"/>
        <end position="32"/>
    </location>
</feature>
<evidence type="ECO:0000256" key="8">
    <source>
        <dbReference type="ARBA" id="ARBA00023054"/>
    </source>
</evidence>
<dbReference type="SUPFAM" id="SSF50729">
    <property type="entry name" value="PH domain-like"/>
    <property type="match status" value="1"/>
</dbReference>
<dbReference type="SMART" id="SM00325">
    <property type="entry name" value="RhoGEF"/>
    <property type="match status" value="1"/>
</dbReference>
<dbReference type="PANTHER" id="PTHR13944">
    <property type="entry name" value="AGAP007712-PA"/>
    <property type="match status" value="1"/>
</dbReference>
<keyword evidence="3" id="KW-0597">Phosphoprotein</keyword>
<comment type="subcellular location">
    <subcellularLocation>
        <location evidence="1">Cytoplasm</location>
    </subcellularLocation>
</comment>
<evidence type="ECO:0000313" key="12">
    <source>
        <dbReference type="RefSeq" id="XP_013862870.1"/>
    </source>
</evidence>